<keyword evidence="6" id="KW-1185">Reference proteome</keyword>
<name>D5UPX2_TSUPD</name>
<feature type="domain" description="N-acetyltransferase" evidence="4">
    <location>
        <begin position="1"/>
        <end position="164"/>
    </location>
</feature>
<proteinExistence type="inferred from homology"/>
<dbReference type="FunFam" id="3.40.630.30:FF:000064">
    <property type="entry name" value="GNAT family acetyltransferase"/>
    <property type="match status" value="1"/>
</dbReference>
<protein>
    <submittedName>
        <fullName evidence="5">GCN5-related N-acetyltransferase</fullName>
    </submittedName>
</protein>
<comment type="similarity">
    <text evidence="1">Belongs to the acetyltransferase family.</text>
</comment>
<dbReference type="GO" id="GO:0008080">
    <property type="term" value="F:N-acetyltransferase activity"/>
    <property type="evidence" value="ECO:0007669"/>
    <property type="project" value="TreeGrafter"/>
</dbReference>
<evidence type="ECO:0000313" key="6">
    <source>
        <dbReference type="Proteomes" id="UP000001213"/>
    </source>
</evidence>
<dbReference type="EMBL" id="CP001966">
    <property type="protein sequence ID" value="ADG76740.1"/>
    <property type="molecule type" value="Genomic_DNA"/>
</dbReference>
<dbReference type="SUPFAM" id="SSF55729">
    <property type="entry name" value="Acyl-CoA N-acyltransferases (Nat)"/>
    <property type="match status" value="1"/>
</dbReference>
<organism evidence="5 6">
    <name type="scientific">Tsukamurella paurometabola (strain ATCC 8368 / DSM 20162 / CCUG 35730 / CIP 100753 / JCM 10117 / KCTC 9821 / NBRC 16120 / NCIMB 702349 / NCTC 13040)</name>
    <name type="common">Corynebacterium paurometabolum</name>
    <dbReference type="NCBI Taxonomy" id="521096"/>
    <lineage>
        <taxon>Bacteria</taxon>
        <taxon>Bacillati</taxon>
        <taxon>Actinomycetota</taxon>
        <taxon>Actinomycetes</taxon>
        <taxon>Mycobacteriales</taxon>
        <taxon>Tsukamurellaceae</taxon>
        <taxon>Tsukamurella</taxon>
    </lineage>
</organism>
<dbReference type="RefSeq" id="WP_013124795.1">
    <property type="nucleotide sequence ID" value="NC_014158.1"/>
</dbReference>
<keyword evidence="3" id="KW-0012">Acyltransferase</keyword>
<dbReference type="AlphaFoldDB" id="D5UPX2"/>
<evidence type="ECO:0000259" key="4">
    <source>
        <dbReference type="PROSITE" id="PS51186"/>
    </source>
</evidence>
<dbReference type="HOGENOM" id="CLU_013985_41_3_11"/>
<gene>
    <name evidence="5" type="ordered locus">Tpau_0086</name>
</gene>
<dbReference type="PANTHER" id="PTHR10545:SF29">
    <property type="entry name" value="GH14572P-RELATED"/>
    <property type="match status" value="1"/>
</dbReference>
<dbReference type="Gene3D" id="3.40.630.30">
    <property type="match status" value="1"/>
</dbReference>
<sequence>MIRPATPADVPELLKMISELAAYNKAPDAAVATEDQLHEALFGEHPAVFAHLATEPGEDGAEVAVGMAVFFRTFSTWTGGYGIWLEDLYVRSTSRGGGHGKQLIASLAKLCQDRGYPRLEWTVVEWNTPAIGFYRALGAVPMEDWTTQRLTGDALGTLASQFDGS</sequence>
<dbReference type="PANTHER" id="PTHR10545">
    <property type="entry name" value="DIAMINE N-ACETYLTRANSFERASE"/>
    <property type="match status" value="1"/>
</dbReference>
<dbReference type="KEGG" id="tpr:Tpau_0086"/>
<accession>D5UPX2</accession>
<dbReference type="InterPro" id="IPR000182">
    <property type="entry name" value="GNAT_dom"/>
</dbReference>
<evidence type="ECO:0000256" key="3">
    <source>
        <dbReference type="ARBA" id="ARBA00023315"/>
    </source>
</evidence>
<dbReference type="Proteomes" id="UP000001213">
    <property type="component" value="Chromosome"/>
</dbReference>
<evidence type="ECO:0000256" key="2">
    <source>
        <dbReference type="ARBA" id="ARBA00022679"/>
    </source>
</evidence>
<dbReference type="InterPro" id="IPR051016">
    <property type="entry name" value="Diverse_Substrate_AcTransf"/>
</dbReference>
<evidence type="ECO:0000313" key="5">
    <source>
        <dbReference type="EMBL" id="ADG76740.1"/>
    </source>
</evidence>
<keyword evidence="2 5" id="KW-0808">Transferase</keyword>
<evidence type="ECO:0000256" key="1">
    <source>
        <dbReference type="ARBA" id="ARBA00008694"/>
    </source>
</evidence>
<reference evidence="6" key="1">
    <citation type="submission" date="2010-03" db="EMBL/GenBank/DDBJ databases">
        <title>The complete chromosome of Tsukamurella paurometabola DSM 20162.</title>
        <authorList>
            <consortium name="US DOE Joint Genome Institute (JGI-PGF)"/>
            <person name="Lucas S."/>
            <person name="Copeland A."/>
            <person name="Lapidus A."/>
            <person name="Glavina del Rio T."/>
            <person name="Dalin E."/>
            <person name="Tice H."/>
            <person name="Bruce D."/>
            <person name="Goodwin L."/>
            <person name="Pitluck S."/>
            <person name="Kyrpides N."/>
            <person name="Mavromatis K."/>
            <person name="Ivanova N."/>
            <person name="Mikhailova N."/>
            <person name="Munk A.C."/>
            <person name="Brettin T."/>
            <person name="Detter J.C."/>
            <person name="Tapia R."/>
            <person name="Han C."/>
            <person name="Larimer F."/>
            <person name="Land M."/>
            <person name="Hauser L."/>
            <person name="Markowitz V."/>
            <person name="Cheng J.-F."/>
            <person name="Hugenholtz P."/>
            <person name="Woyke T."/>
            <person name="Wu D."/>
            <person name="Jando M."/>
            <person name="Brambilla E."/>
            <person name="Klenk H.-P."/>
            <person name="Eisen J.A."/>
        </authorList>
    </citation>
    <scope>NUCLEOTIDE SEQUENCE [LARGE SCALE GENOMIC DNA]</scope>
    <source>
        <strain evidence="6">ATCC 8368 / DSM 20162 / CCUG 35730 / CIP 100753 / JCM 10117 / KCTC 9821 / NBRC 16120 / NCIMB 702349 / NCTC 13040</strain>
    </source>
</reference>
<reference evidence="5 6" key="2">
    <citation type="journal article" date="2011" name="Stand. Genomic Sci.">
        <title>Complete genome sequence of Tsukamurella paurometabola type strain (no. 33).</title>
        <authorList>
            <person name="Munk A.C."/>
            <person name="Lapidus A."/>
            <person name="Lucas S."/>
            <person name="Nolan M."/>
            <person name="Tice H."/>
            <person name="Cheng J.F."/>
            <person name="Del Rio T.G."/>
            <person name="Goodwin L."/>
            <person name="Pitluck S."/>
            <person name="Liolios K."/>
            <person name="Huntemann M."/>
            <person name="Ivanova N."/>
            <person name="Mavromatis K."/>
            <person name="Mikhailova N."/>
            <person name="Pati A."/>
            <person name="Chen A."/>
            <person name="Palaniappan K."/>
            <person name="Tapia R."/>
            <person name="Han C."/>
            <person name="Land M."/>
            <person name="Hauser L."/>
            <person name="Chang Y.J."/>
            <person name="Jeffries C.D."/>
            <person name="Brettin T."/>
            <person name="Yasawong M."/>
            <person name="Brambilla E.M."/>
            <person name="Rohde M."/>
            <person name="Sikorski J."/>
            <person name="Goker M."/>
            <person name="Detter J.C."/>
            <person name="Woyke T."/>
            <person name="Bristow J."/>
            <person name="Eisen J.A."/>
            <person name="Markowitz V."/>
            <person name="Hugenholtz P."/>
            <person name="Kyrpides N.C."/>
            <person name="Klenk H.P."/>
        </authorList>
    </citation>
    <scope>NUCLEOTIDE SEQUENCE [LARGE SCALE GENOMIC DNA]</scope>
    <source>
        <strain evidence="6">ATCC 8368 / DSM 20162 / CCUG 35730 / CIP 100753 / JCM 10117 / KCTC 9821 / NBRC 16120 / NCIMB 702349 / NCTC 13040</strain>
    </source>
</reference>
<dbReference type="STRING" id="521096.Tpau_0086"/>
<dbReference type="InterPro" id="IPR016181">
    <property type="entry name" value="Acyl_CoA_acyltransferase"/>
</dbReference>
<dbReference type="CDD" id="cd04301">
    <property type="entry name" value="NAT_SF"/>
    <property type="match status" value="1"/>
</dbReference>
<dbReference type="eggNOG" id="COG0456">
    <property type="taxonomic scope" value="Bacteria"/>
</dbReference>
<dbReference type="PROSITE" id="PS51186">
    <property type="entry name" value="GNAT"/>
    <property type="match status" value="1"/>
</dbReference>
<dbReference type="Pfam" id="PF00583">
    <property type="entry name" value="Acetyltransf_1"/>
    <property type="match status" value="1"/>
</dbReference>